<dbReference type="GO" id="GO:0004076">
    <property type="term" value="F:biotin synthase activity"/>
    <property type="evidence" value="ECO:0007669"/>
    <property type="project" value="UniProtKB-EC"/>
</dbReference>
<accession>A0A377F8J1</accession>
<dbReference type="AlphaFoldDB" id="A0A377F8J1"/>
<reference evidence="1 2" key="1">
    <citation type="submission" date="2018-06" db="EMBL/GenBank/DDBJ databases">
        <authorList>
            <consortium name="Pathogen Informatics"/>
            <person name="Doyle S."/>
        </authorList>
    </citation>
    <scope>NUCLEOTIDE SEQUENCE [LARGE SCALE GENOMIC DNA]</scope>
    <source>
        <strain evidence="1 2">NCTC13148</strain>
    </source>
</reference>
<name>A0A377F8J1_ECOLX</name>
<dbReference type="Gene3D" id="3.20.20.70">
    <property type="entry name" value="Aldolase class I"/>
    <property type="match status" value="1"/>
</dbReference>
<gene>
    <name evidence="1" type="primary">bioB_2</name>
    <name evidence="1" type="ORF">NCTC13148_06207</name>
</gene>
<organism evidence="1 2">
    <name type="scientific">Escherichia coli</name>
    <dbReference type="NCBI Taxonomy" id="562"/>
    <lineage>
        <taxon>Bacteria</taxon>
        <taxon>Pseudomonadati</taxon>
        <taxon>Pseudomonadota</taxon>
        <taxon>Gammaproteobacteria</taxon>
        <taxon>Enterobacterales</taxon>
        <taxon>Enterobacteriaceae</taxon>
        <taxon>Escherichia</taxon>
    </lineage>
</organism>
<dbReference type="EC" id="2.8.1.6" evidence="1"/>
<sequence length="48" mass="5734">MAHRPRWTLSQVTELFEKPLLDLLFEAQQVHRQHFDPRQVQGQHVAVD</sequence>
<dbReference type="InterPro" id="IPR013785">
    <property type="entry name" value="Aldolase_TIM"/>
</dbReference>
<protein>
    <submittedName>
        <fullName evidence="1">Biotin synthetase</fullName>
        <ecNumber evidence="1">2.8.1.6</ecNumber>
    </submittedName>
</protein>
<dbReference type="Proteomes" id="UP000254255">
    <property type="component" value="Unassembled WGS sequence"/>
</dbReference>
<dbReference type="EMBL" id="UGET01000006">
    <property type="protein sequence ID" value="STN25798.1"/>
    <property type="molecule type" value="Genomic_DNA"/>
</dbReference>
<proteinExistence type="predicted"/>
<evidence type="ECO:0000313" key="2">
    <source>
        <dbReference type="Proteomes" id="UP000254255"/>
    </source>
</evidence>
<evidence type="ECO:0000313" key="1">
    <source>
        <dbReference type="EMBL" id="STN25798.1"/>
    </source>
</evidence>
<keyword evidence="1" id="KW-0808">Transferase</keyword>